<dbReference type="EMBL" id="OOGT01000063">
    <property type="protein sequence ID" value="SPL70491.1"/>
    <property type="molecule type" value="Genomic_DNA"/>
</dbReference>
<reference evidence="2" key="1">
    <citation type="submission" date="2018-03" db="EMBL/GenBank/DDBJ databases">
        <authorList>
            <person name="Blom J."/>
        </authorList>
    </citation>
    <scope>NUCLEOTIDE SEQUENCE [LARGE SCALE GENOMIC DNA]</scope>
    <source>
        <strain evidence="2">KPC-SM-21</strain>
    </source>
</reference>
<organism evidence="1 2">
    <name type="scientific">Acinetobacter stercoris</name>
    <dbReference type="NCBI Taxonomy" id="2126983"/>
    <lineage>
        <taxon>Bacteria</taxon>
        <taxon>Pseudomonadati</taxon>
        <taxon>Pseudomonadota</taxon>
        <taxon>Gammaproteobacteria</taxon>
        <taxon>Moraxellales</taxon>
        <taxon>Moraxellaceae</taxon>
        <taxon>Acinetobacter</taxon>
    </lineage>
</organism>
<keyword evidence="2" id="KW-1185">Reference proteome</keyword>
<proteinExistence type="predicted"/>
<dbReference type="AlphaFoldDB" id="A0A2U3MYL5"/>
<evidence type="ECO:0000313" key="1">
    <source>
        <dbReference type="EMBL" id="SPL70491.1"/>
    </source>
</evidence>
<gene>
    <name evidence="1" type="ORF">KPC_1669</name>
</gene>
<protein>
    <submittedName>
        <fullName evidence="1">Uncharacterized protein</fullName>
    </submittedName>
</protein>
<accession>A0A2U3MYL5</accession>
<name>A0A2U3MYL5_9GAMM</name>
<dbReference type="Proteomes" id="UP000245974">
    <property type="component" value="Unassembled WGS sequence"/>
</dbReference>
<sequence length="313" mass="35588">MPVSNFVTVSKSTRSENILYTNYKYPGEGTFFIVSNSEEFRSVKYPKYENVYLSLDGLYKQGATRYPLGYKEYYINSVSSDGNILNKTPHNLNGLKGLKIEEKGHWVDLSSMTVSDRTAVYWNTLDSYQEGGIILLSLISETWEKFHEFLALSKVTKFPAGAKCFKSESTHYTQPFYDVTLGLPIAEESRAIDVDGNPIPTIPVEWVEGVWGGIQWKYDKNYDAPTSGTAHLYAYINNEWRYGVWTKNPDISLDQLLKASQERLNELSGEEESTVTARIYANARYQELMNECTYYNDIAANTIDSLISTTIAN</sequence>
<evidence type="ECO:0000313" key="2">
    <source>
        <dbReference type="Proteomes" id="UP000245974"/>
    </source>
</evidence>
<dbReference type="InParanoid" id="A0A2U3MYL5"/>